<evidence type="ECO:0000313" key="4">
    <source>
        <dbReference type="Proteomes" id="UP000638353"/>
    </source>
</evidence>
<dbReference type="InterPro" id="IPR011990">
    <property type="entry name" value="TPR-like_helical_dom_sf"/>
</dbReference>
<dbReference type="PROSITE" id="PS50005">
    <property type="entry name" value="TPR"/>
    <property type="match status" value="1"/>
</dbReference>
<gene>
    <name evidence="3" type="ORF">GCM10010334_35720</name>
</gene>
<sequence length="478" mass="50908">MEEAEPKGARAWVGWKGAAVLGVVGALVAGGVAVTAIGGEEKPAPRAVAGAPGSAAALAAMQARARANPRDAAVWAELGAALTARGLRAADTLYYPKAEAALRHSLTVRTAERGNFRALVAMAELAHARGNFAAAKRAAEVVQMQAPNEWATYPLLIDTYGRMGDAKAAARTAEELMEKRGGAAALGWTAQTYRDKGWREDAAVLATEAVIAAGGGPEKAEQLRRAGELAWERGDLAEALGYYDASLSIERGQGATVAGRARVLAALGRTAEAAKTYKTALALTPRPEYSLELGELMEATTGNGSAQYDVARAEVAWNARQGVRGDLVLGRLESDHGDADTAVELLREEFSRHPGAEVADALGWALHRTGDDEAALEYARRAVKEGARNALFLYHRGEIERALGEYGAARRHLEEALRVHPAFSPLWAPRARTSLDRLGEPPEGGPRNVWGYRPKARKTEPRGQETRGTAPAAPRKRR</sequence>
<feature type="repeat" description="TPR" evidence="1">
    <location>
        <begin position="390"/>
        <end position="423"/>
    </location>
</feature>
<accession>A0A918WZ61</accession>
<proteinExistence type="predicted"/>
<dbReference type="Pfam" id="PF13432">
    <property type="entry name" value="TPR_16"/>
    <property type="match status" value="1"/>
</dbReference>
<evidence type="ECO:0000256" key="1">
    <source>
        <dbReference type="PROSITE-ProRule" id="PRU00339"/>
    </source>
</evidence>
<evidence type="ECO:0008006" key="5">
    <source>
        <dbReference type="Google" id="ProtNLM"/>
    </source>
</evidence>
<dbReference type="Pfam" id="PF14559">
    <property type="entry name" value="TPR_19"/>
    <property type="match status" value="1"/>
</dbReference>
<dbReference type="Gene3D" id="1.25.40.10">
    <property type="entry name" value="Tetratricopeptide repeat domain"/>
    <property type="match status" value="3"/>
</dbReference>
<comment type="caution">
    <text evidence="3">The sequence shown here is derived from an EMBL/GenBank/DDBJ whole genome shotgun (WGS) entry which is preliminary data.</text>
</comment>
<reference evidence="3" key="2">
    <citation type="submission" date="2020-09" db="EMBL/GenBank/DDBJ databases">
        <authorList>
            <person name="Sun Q."/>
            <person name="Ohkuma M."/>
        </authorList>
    </citation>
    <scope>NUCLEOTIDE SEQUENCE</scope>
    <source>
        <strain evidence="3">JCM 4637</strain>
    </source>
</reference>
<feature type="region of interest" description="Disordered" evidence="2">
    <location>
        <begin position="435"/>
        <end position="478"/>
    </location>
</feature>
<dbReference type="AlphaFoldDB" id="A0A918WZ61"/>
<reference evidence="3" key="1">
    <citation type="journal article" date="2014" name="Int. J. Syst. Evol. Microbiol.">
        <title>Complete genome sequence of Corynebacterium casei LMG S-19264T (=DSM 44701T), isolated from a smear-ripened cheese.</title>
        <authorList>
            <consortium name="US DOE Joint Genome Institute (JGI-PGF)"/>
            <person name="Walter F."/>
            <person name="Albersmeier A."/>
            <person name="Kalinowski J."/>
            <person name="Ruckert C."/>
        </authorList>
    </citation>
    <scope>NUCLEOTIDE SEQUENCE</scope>
    <source>
        <strain evidence="3">JCM 4637</strain>
    </source>
</reference>
<dbReference type="PANTHER" id="PTHR12558">
    <property type="entry name" value="CELL DIVISION CYCLE 16,23,27"/>
    <property type="match status" value="1"/>
</dbReference>
<keyword evidence="1" id="KW-0802">TPR repeat</keyword>
<dbReference type="EMBL" id="BMVC01000006">
    <property type="protein sequence ID" value="GHC95862.1"/>
    <property type="molecule type" value="Genomic_DNA"/>
</dbReference>
<dbReference type="SMART" id="SM00028">
    <property type="entry name" value="TPR"/>
    <property type="match status" value="5"/>
</dbReference>
<dbReference type="PANTHER" id="PTHR12558:SF13">
    <property type="entry name" value="CELL DIVISION CYCLE PROTEIN 27 HOMOLOG"/>
    <property type="match status" value="1"/>
</dbReference>
<name>A0A918WZ61_9ACTN</name>
<evidence type="ECO:0000313" key="3">
    <source>
        <dbReference type="EMBL" id="GHC95862.1"/>
    </source>
</evidence>
<dbReference type="Proteomes" id="UP000638353">
    <property type="component" value="Unassembled WGS sequence"/>
</dbReference>
<dbReference type="SUPFAM" id="SSF48452">
    <property type="entry name" value="TPR-like"/>
    <property type="match status" value="2"/>
</dbReference>
<evidence type="ECO:0000256" key="2">
    <source>
        <dbReference type="SAM" id="MobiDB-lite"/>
    </source>
</evidence>
<organism evidence="3 4">
    <name type="scientific">Streptomyces finlayi</name>
    <dbReference type="NCBI Taxonomy" id="67296"/>
    <lineage>
        <taxon>Bacteria</taxon>
        <taxon>Bacillati</taxon>
        <taxon>Actinomycetota</taxon>
        <taxon>Actinomycetes</taxon>
        <taxon>Kitasatosporales</taxon>
        <taxon>Streptomycetaceae</taxon>
        <taxon>Streptomyces</taxon>
    </lineage>
</organism>
<dbReference type="InterPro" id="IPR019734">
    <property type="entry name" value="TPR_rpt"/>
</dbReference>
<dbReference type="RefSeq" id="WP_189823970.1">
    <property type="nucleotide sequence ID" value="NZ_BMVC01000006.1"/>
</dbReference>
<protein>
    <recommendedName>
        <fullName evidence="5">Tetratricopeptide repeat protein</fullName>
    </recommendedName>
</protein>